<feature type="compositionally biased region" description="Basic residues" evidence="1">
    <location>
        <begin position="57"/>
        <end position="73"/>
    </location>
</feature>
<dbReference type="AlphaFoldDB" id="G3AJR4"/>
<sequence length="88" mass="10030">MENPSIKTDTKTNTQKNAGRHGRARKVSNSSIESDVVIIGSGLAASLMHVQLWFKRRKKHNHKNRHKKSKQTHTNHTLENVAIDSETY</sequence>
<dbReference type="KEGG" id="spaa:SPAPADRAFT_59376"/>
<gene>
    <name evidence="3" type="ORF">SPAPADRAFT_59376</name>
</gene>
<dbReference type="GeneID" id="18872886"/>
<evidence type="ECO:0000313" key="3">
    <source>
        <dbReference type="EMBL" id="EGW33965.1"/>
    </source>
</evidence>
<feature type="region of interest" description="Disordered" evidence="1">
    <location>
        <begin position="1"/>
        <end position="32"/>
    </location>
</feature>
<evidence type="ECO:0000256" key="1">
    <source>
        <dbReference type="SAM" id="MobiDB-lite"/>
    </source>
</evidence>
<keyword evidence="2" id="KW-0472">Membrane</keyword>
<keyword evidence="2" id="KW-0812">Transmembrane</keyword>
<dbReference type="RefSeq" id="XP_007373549.1">
    <property type="nucleotide sequence ID" value="XM_007373487.1"/>
</dbReference>
<protein>
    <submittedName>
        <fullName evidence="3">Uncharacterized protein</fullName>
    </submittedName>
</protein>
<dbReference type="EMBL" id="GL996500">
    <property type="protein sequence ID" value="EGW33965.1"/>
    <property type="molecule type" value="Genomic_DNA"/>
</dbReference>
<name>G3AJR4_SPAPN</name>
<feature type="compositionally biased region" description="Polar residues" evidence="1">
    <location>
        <begin position="1"/>
        <end position="17"/>
    </location>
</feature>
<proteinExistence type="predicted"/>
<accession>G3AJR4</accession>
<dbReference type="HOGENOM" id="CLU_2470501_0_0_1"/>
<reference evidence="3 4" key="1">
    <citation type="journal article" date="2011" name="Proc. Natl. Acad. Sci. U.S.A.">
        <title>Comparative genomics of xylose-fermenting fungi for enhanced biofuel production.</title>
        <authorList>
            <person name="Wohlbach D.J."/>
            <person name="Kuo A."/>
            <person name="Sato T.K."/>
            <person name="Potts K.M."/>
            <person name="Salamov A.A."/>
            <person name="LaButti K.M."/>
            <person name="Sun H."/>
            <person name="Clum A."/>
            <person name="Pangilinan J.L."/>
            <person name="Lindquist E.A."/>
            <person name="Lucas S."/>
            <person name="Lapidus A."/>
            <person name="Jin M."/>
            <person name="Gunawan C."/>
            <person name="Balan V."/>
            <person name="Dale B.E."/>
            <person name="Jeffries T.W."/>
            <person name="Zinkel R."/>
            <person name="Barry K.W."/>
            <person name="Grigoriev I.V."/>
            <person name="Gasch A.P."/>
        </authorList>
    </citation>
    <scope>NUCLEOTIDE SEQUENCE [LARGE SCALE GENOMIC DNA]</scope>
    <source>
        <strain evidence="4">NRRL Y-27907 / 11-Y1</strain>
    </source>
</reference>
<dbReference type="Proteomes" id="UP000000709">
    <property type="component" value="Unassembled WGS sequence"/>
</dbReference>
<keyword evidence="2" id="KW-1133">Transmembrane helix</keyword>
<keyword evidence="4" id="KW-1185">Reference proteome</keyword>
<evidence type="ECO:0000256" key="2">
    <source>
        <dbReference type="SAM" id="Phobius"/>
    </source>
</evidence>
<organism evidence="4">
    <name type="scientific">Spathaspora passalidarum (strain NRRL Y-27907 / 11-Y1)</name>
    <dbReference type="NCBI Taxonomy" id="619300"/>
    <lineage>
        <taxon>Eukaryota</taxon>
        <taxon>Fungi</taxon>
        <taxon>Dikarya</taxon>
        <taxon>Ascomycota</taxon>
        <taxon>Saccharomycotina</taxon>
        <taxon>Pichiomycetes</taxon>
        <taxon>Debaryomycetaceae</taxon>
        <taxon>Spathaspora</taxon>
    </lineage>
</organism>
<dbReference type="InParanoid" id="G3AJR4"/>
<feature type="transmembrane region" description="Helical" evidence="2">
    <location>
        <begin position="36"/>
        <end position="54"/>
    </location>
</feature>
<feature type="region of interest" description="Disordered" evidence="1">
    <location>
        <begin position="57"/>
        <end position="88"/>
    </location>
</feature>
<evidence type="ECO:0000313" key="4">
    <source>
        <dbReference type="Proteomes" id="UP000000709"/>
    </source>
</evidence>